<dbReference type="PaxDb" id="6945-B7Q6A6"/>
<dbReference type="Proteomes" id="UP000001555">
    <property type="component" value="Unassembled WGS sequence"/>
</dbReference>
<feature type="region of interest" description="Disordered" evidence="1">
    <location>
        <begin position="195"/>
        <end position="215"/>
    </location>
</feature>
<dbReference type="EMBL" id="DS866335">
    <property type="protein sequence ID" value="EEC14378.1"/>
    <property type="molecule type" value="Genomic_DNA"/>
</dbReference>
<proteinExistence type="predicted"/>
<dbReference type="EMBL" id="ABJB010362880">
    <property type="status" value="NOT_ANNOTATED_CDS"/>
    <property type="molecule type" value="Genomic_DNA"/>
</dbReference>
<evidence type="ECO:0000313" key="3">
    <source>
        <dbReference type="EnsemblMetazoa" id="ISCW010729-PA"/>
    </source>
</evidence>
<protein>
    <submittedName>
        <fullName evidence="2 3">Uncharacterized protein</fullName>
    </submittedName>
</protein>
<reference evidence="2 4" key="1">
    <citation type="submission" date="2008-03" db="EMBL/GenBank/DDBJ databases">
        <title>Annotation of Ixodes scapularis.</title>
        <authorList>
            <consortium name="Ixodes scapularis Genome Project Consortium"/>
            <person name="Caler E."/>
            <person name="Hannick L.I."/>
            <person name="Bidwell S."/>
            <person name="Joardar V."/>
            <person name="Thiagarajan M."/>
            <person name="Amedeo P."/>
            <person name="Galinsky K.J."/>
            <person name="Schobel S."/>
            <person name="Inman J."/>
            <person name="Hostetler J."/>
            <person name="Miller J."/>
            <person name="Hammond M."/>
            <person name="Megy K."/>
            <person name="Lawson D."/>
            <person name="Kodira C."/>
            <person name="Sutton G."/>
            <person name="Meyer J."/>
            <person name="Hill C.A."/>
            <person name="Birren B."/>
            <person name="Nene V."/>
            <person name="Collins F."/>
            <person name="Alarcon-Chaidez F."/>
            <person name="Wikel S."/>
            <person name="Strausberg R."/>
        </authorList>
    </citation>
    <scope>NUCLEOTIDE SEQUENCE [LARGE SCALE GENOMIC DNA]</scope>
    <source>
        <strain evidence="4">Wikel</strain>
        <strain evidence="2">Wikel colony</strain>
    </source>
</reference>
<dbReference type="VEuPathDB" id="VectorBase:ISCI010729"/>
<dbReference type="OrthoDB" id="6500935at2759"/>
<evidence type="ECO:0000256" key="1">
    <source>
        <dbReference type="SAM" id="MobiDB-lite"/>
    </source>
</evidence>
<dbReference type="EMBL" id="ABJB010076325">
    <property type="status" value="NOT_ANNOTATED_CDS"/>
    <property type="molecule type" value="Genomic_DNA"/>
</dbReference>
<dbReference type="AlphaFoldDB" id="B7Q6A6"/>
<dbReference type="EMBL" id="ABJB011108468">
    <property type="status" value="NOT_ANNOTATED_CDS"/>
    <property type="molecule type" value="Genomic_DNA"/>
</dbReference>
<feature type="region of interest" description="Disordered" evidence="1">
    <location>
        <begin position="61"/>
        <end position="164"/>
    </location>
</feature>
<dbReference type="InParanoid" id="B7Q6A6"/>
<name>B7Q6A6_IXOSC</name>
<dbReference type="HOGENOM" id="CLU_1130163_0_0_1"/>
<reference evidence="3" key="2">
    <citation type="submission" date="2020-05" db="UniProtKB">
        <authorList>
            <consortium name="EnsemblMetazoa"/>
        </authorList>
    </citation>
    <scope>IDENTIFICATION</scope>
    <source>
        <strain evidence="3">wikel</strain>
    </source>
</reference>
<dbReference type="VEuPathDB" id="VectorBase:ISCW010729"/>
<sequence>MAVQVVNLSVDYKERLMSLVYTLSQEGKPVPAQLAVDAMASVNETDMSRLLGYQVVTKAEHEPVSGEAPEGLYDRVPPIPTHETDGPQPLPRKSLRPEAAPLDSGSDSDTSLRSTPSTASTGRAKGITSSPDSVTTSLISDEGSNPAASGNSGKTSTDEEIREAQKQLDCMKKRIGEILDDALAKAAPKKVYGRMATPAETPVKRDAPTQTPAESKPRVIWSICKTSEVAAQTSLTVSEPELRLTF</sequence>
<organism>
    <name type="scientific">Ixodes scapularis</name>
    <name type="common">Black-legged tick</name>
    <name type="synonym">Deer tick</name>
    <dbReference type="NCBI Taxonomy" id="6945"/>
    <lineage>
        <taxon>Eukaryota</taxon>
        <taxon>Metazoa</taxon>
        <taxon>Ecdysozoa</taxon>
        <taxon>Arthropoda</taxon>
        <taxon>Chelicerata</taxon>
        <taxon>Arachnida</taxon>
        <taxon>Acari</taxon>
        <taxon>Parasitiformes</taxon>
        <taxon>Ixodida</taxon>
        <taxon>Ixodoidea</taxon>
        <taxon>Ixodidae</taxon>
        <taxon>Ixodinae</taxon>
        <taxon>Ixodes</taxon>
    </lineage>
</organism>
<dbReference type="EMBL" id="ABJB010617589">
    <property type="status" value="NOT_ANNOTATED_CDS"/>
    <property type="molecule type" value="Genomic_DNA"/>
</dbReference>
<gene>
    <name evidence="2" type="ORF">IscW_ISCW010729</name>
</gene>
<keyword evidence="4" id="KW-1185">Reference proteome</keyword>
<dbReference type="EMBL" id="ABJB010726124">
    <property type="status" value="NOT_ANNOTATED_CDS"/>
    <property type="molecule type" value="Genomic_DNA"/>
</dbReference>
<dbReference type="VEuPathDB" id="VectorBase:ISCP_024122"/>
<accession>B7Q6A6</accession>
<evidence type="ECO:0000313" key="4">
    <source>
        <dbReference type="Proteomes" id="UP000001555"/>
    </source>
</evidence>
<dbReference type="EnsemblMetazoa" id="ISCW010729-RA">
    <property type="protein sequence ID" value="ISCW010729-PA"/>
    <property type="gene ID" value="ISCW010729"/>
</dbReference>
<evidence type="ECO:0000313" key="2">
    <source>
        <dbReference type="EMBL" id="EEC14378.1"/>
    </source>
</evidence>
<feature type="compositionally biased region" description="Polar residues" evidence="1">
    <location>
        <begin position="105"/>
        <end position="155"/>
    </location>
</feature>
<dbReference type="EMBL" id="ABJB010584559">
    <property type="status" value="NOT_ANNOTATED_CDS"/>
    <property type="molecule type" value="Genomic_DNA"/>
</dbReference>